<comment type="caution">
    <text evidence="1">The sequence shown here is derived from an EMBL/GenBank/DDBJ whole genome shotgun (WGS) entry which is preliminary data.</text>
</comment>
<keyword evidence="2" id="KW-1185">Reference proteome</keyword>
<dbReference type="RefSeq" id="WP_379758375.1">
    <property type="nucleotide sequence ID" value="NZ_JBHSYB010000063.1"/>
</dbReference>
<evidence type="ECO:0000313" key="2">
    <source>
        <dbReference type="Proteomes" id="UP001597051"/>
    </source>
</evidence>
<organism evidence="1 2">
    <name type="scientific">Flavobacterium myungsuense</name>
    <dbReference type="NCBI Taxonomy" id="651823"/>
    <lineage>
        <taxon>Bacteria</taxon>
        <taxon>Pseudomonadati</taxon>
        <taxon>Bacteroidota</taxon>
        <taxon>Flavobacteriia</taxon>
        <taxon>Flavobacteriales</taxon>
        <taxon>Flavobacteriaceae</taxon>
        <taxon>Flavobacterium</taxon>
    </lineage>
</organism>
<dbReference type="Proteomes" id="UP001597051">
    <property type="component" value="Unassembled WGS sequence"/>
</dbReference>
<reference evidence="2" key="1">
    <citation type="journal article" date="2019" name="Int. J. Syst. Evol. Microbiol.">
        <title>The Global Catalogue of Microorganisms (GCM) 10K type strain sequencing project: providing services to taxonomists for standard genome sequencing and annotation.</title>
        <authorList>
            <consortium name="The Broad Institute Genomics Platform"/>
            <consortium name="The Broad Institute Genome Sequencing Center for Infectious Disease"/>
            <person name="Wu L."/>
            <person name="Ma J."/>
        </authorList>
    </citation>
    <scope>NUCLEOTIDE SEQUENCE [LARGE SCALE GENOMIC DNA]</scope>
    <source>
        <strain evidence="2">CECT 7649</strain>
    </source>
</reference>
<dbReference type="InterPro" id="IPR006917">
    <property type="entry name" value="SOUL_heme-bd"/>
</dbReference>
<accession>A0ABW3J1B3</accession>
<name>A0ABW3J1B3_9FLAO</name>
<gene>
    <name evidence="1" type="ORF">ACFQ0S_05245</name>
</gene>
<proteinExistence type="predicted"/>
<dbReference type="SUPFAM" id="SSF55136">
    <property type="entry name" value="Probable bacterial effector-binding domain"/>
    <property type="match status" value="1"/>
</dbReference>
<dbReference type="Pfam" id="PF04832">
    <property type="entry name" value="SOUL"/>
    <property type="match status" value="1"/>
</dbReference>
<dbReference type="InterPro" id="IPR011256">
    <property type="entry name" value="Reg_factor_effector_dom_sf"/>
</dbReference>
<protein>
    <submittedName>
        <fullName evidence="1">SOUL family heme-binding protein</fullName>
    </submittedName>
</protein>
<dbReference type="Gene3D" id="3.20.80.10">
    <property type="entry name" value="Regulatory factor, effector binding domain"/>
    <property type="match status" value="1"/>
</dbReference>
<dbReference type="PANTHER" id="PTHR11220">
    <property type="entry name" value="HEME-BINDING PROTEIN-RELATED"/>
    <property type="match status" value="1"/>
</dbReference>
<sequence>MKIFIIATSLIIGPLLLVQLYTTMSISKTQTQAYKVIQVEKDFEIRFYPAMTMATITSSAKTYKELGSSGFKKLAGYIFGGNSTKQKIAMTSPVYMNINDSVSTMSFVMPAQYHKDNLPKPNNSEVKIETTANEYVAAITFGGFASTKDINENKQKLESALKAKSISYYGNFRYLGYNPPYQLFGRKNEIIISVNQDFKQINTSK</sequence>
<dbReference type="PANTHER" id="PTHR11220:SF1">
    <property type="entry name" value="HEME-BINDING PROTEIN 2"/>
    <property type="match status" value="1"/>
</dbReference>
<evidence type="ECO:0000313" key="1">
    <source>
        <dbReference type="EMBL" id="MFD0983879.1"/>
    </source>
</evidence>
<dbReference type="EMBL" id="JBHTIZ010000012">
    <property type="protein sequence ID" value="MFD0983879.1"/>
    <property type="molecule type" value="Genomic_DNA"/>
</dbReference>